<dbReference type="GO" id="GO:0071973">
    <property type="term" value="P:bacterial-type flagellum-dependent cell motility"/>
    <property type="evidence" value="ECO:0007669"/>
    <property type="project" value="InterPro"/>
</dbReference>
<evidence type="ECO:0000256" key="3">
    <source>
        <dbReference type="ARBA" id="ARBA00022475"/>
    </source>
</evidence>
<dbReference type="GO" id="GO:0005886">
    <property type="term" value="C:plasma membrane"/>
    <property type="evidence" value="ECO:0007669"/>
    <property type="project" value="UniProtKB-SubCell"/>
</dbReference>
<proteinExistence type="predicted"/>
<dbReference type="Pfam" id="PF02050">
    <property type="entry name" value="FliJ"/>
    <property type="match status" value="1"/>
</dbReference>
<dbReference type="AlphaFoldDB" id="A0A3B1DSK6"/>
<organism evidence="10">
    <name type="scientific">hydrothermal vent metagenome</name>
    <dbReference type="NCBI Taxonomy" id="652676"/>
    <lineage>
        <taxon>unclassified sequences</taxon>
        <taxon>metagenomes</taxon>
        <taxon>ecological metagenomes</taxon>
    </lineage>
</organism>
<keyword evidence="4" id="KW-0145">Chemotaxis</keyword>
<evidence type="ECO:0000256" key="5">
    <source>
        <dbReference type="ARBA" id="ARBA00022795"/>
    </source>
</evidence>
<keyword evidence="7" id="KW-0472">Membrane</keyword>
<feature type="region of interest" description="Disordered" evidence="9">
    <location>
        <begin position="124"/>
        <end position="145"/>
    </location>
</feature>
<evidence type="ECO:0000256" key="1">
    <source>
        <dbReference type="ARBA" id="ARBA00004413"/>
    </source>
</evidence>
<evidence type="ECO:0000313" key="10">
    <source>
        <dbReference type="EMBL" id="VAX39813.1"/>
    </source>
</evidence>
<evidence type="ECO:0000256" key="9">
    <source>
        <dbReference type="SAM" id="MobiDB-lite"/>
    </source>
</evidence>
<evidence type="ECO:0008006" key="11">
    <source>
        <dbReference type="Google" id="ProtNLM"/>
    </source>
</evidence>
<reference evidence="10" key="1">
    <citation type="submission" date="2018-06" db="EMBL/GenBank/DDBJ databases">
        <authorList>
            <person name="Zhirakovskaya E."/>
        </authorList>
    </citation>
    <scope>NUCLEOTIDE SEQUENCE</scope>
</reference>
<keyword evidence="3" id="KW-1003">Cell membrane</keyword>
<evidence type="ECO:0000256" key="6">
    <source>
        <dbReference type="ARBA" id="ARBA00022927"/>
    </source>
</evidence>
<dbReference type="Gene3D" id="1.10.287.1700">
    <property type="match status" value="1"/>
</dbReference>
<evidence type="ECO:0000256" key="4">
    <source>
        <dbReference type="ARBA" id="ARBA00022500"/>
    </source>
</evidence>
<gene>
    <name evidence="10" type="ORF">MNBD_PLANCTO02-2797</name>
</gene>
<keyword evidence="5" id="KW-1005">Bacterial flagellum biogenesis</keyword>
<sequence length="145" mass="17184">MALFKFRLQSLLNYRQNRRDQCRMLLAAVLAEDQKMIDQKAEFQQNRLETLEEIKRGGNQGAVDVDGISARRFHSTQLTIYMMGIDQQRTFIARQIELCRQALIQADQDVKVLEQLKEKQQTEFQALQNKKEDRQREESWSAIHR</sequence>
<dbReference type="GO" id="GO:0006935">
    <property type="term" value="P:chemotaxis"/>
    <property type="evidence" value="ECO:0007669"/>
    <property type="project" value="UniProtKB-KW"/>
</dbReference>
<evidence type="ECO:0000256" key="7">
    <source>
        <dbReference type="ARBA" id="ARBA00023136"/>
    </source>
</evidence>
<protein>
    <recommendedName>
        <fullName evidence="11">Flagellar FliJ protein</fullName>
    </recommendedName>
</protein>
<dbReference type="InterPro" id="IPR053716">
    <property type="entry name" value="Flag_assembly_chemotaxis_eff"/>
</dbReference>
<evidence type="ECO:0000256" key="2">
    <source>
        <dbReference type="ARBA" id="ARBA00022448"/>
    </source>
</evidence>
<comment type="subcellular location">
    <subcellularLocation>
        <location evidence="1">Cell membrane</location>
        <topology evidence="1">Peripheral membrane protein</topology>
        <orientation evidence="1">Cytoplasmic side</orientation>
    </subcellularLocation>
</comment>
<accession>A0A3B1DSK6</accession>
<dbReference type="InterPro" id="IPR012823">
    <property type="entry name" value="Flagell_FliJ"/>
</dbReference>
<keyword evidence="2" id="KW-0813">Transport</keyword>
<dbReference type="GO" id="GO:0015031">
    <property type="term" value="P:protein transport"/>
    <property type="evidence" value="ECO:0007669"/>
    <property type="project" value="UniProtKB-KW"/>
</dbReference>
<keyword evidence="8" id="KW-1006">Bacterial flagellum protein export</keyword>
<keyword evidence="6" id="KW-0653">Protein transport</keyword>
<feature type="compositionally biased region" description="Basic and acidic residues" evidence="9">
    <location>
        <begin position="129"/>
        <end position="139"/>
    </location>
</feature>
<name>A0A3B1DSK6_9ZZZZ</name>
<dbReference type="EMBL" id="UOGL01000372">
    <property type="protein sequence ID" value="VAX39813.1"/>
    <property type="molecule type" value="Genomic_DNA"/>
</dbReference>
<dbReference type="GO" id="GO:0009288">
    <property type="term" value="C:bacterial-type flagellum"/>
    <property type="evidence" value="ECO:0007669"/>
    <property type="project" value="InterPro"/>
</dbReference>
<evidence type="ECO:0000256" key="8">
    <source>
        <dbReference type="ARBA" id="ARBA00023225"/>
    </source>
</evidence>
<dbReference type="GO" id="GO:0044781">
    <property type="term" value="P:bacterial-type flagellum organization"/>
    <property type="evidence" value="ECO:0007669"/>
    <property type="project" value="UniProtKB-KW"/>
</dbReference>